<dbReference type="AlphaFoldDB" id="A0A314XHY1"/>
<accession>A0A314XHY1</accession>
<keyword evidence="3" id="KW-1185">Reference proteome</keyword>
<reference evidence="2 3" key="1">
    <citation type="submission" date="2018-02" db="EMBL/GenBank/DDBJ databases">
        <title>Draft genome of wild Prunus yedoensis var. nudiflora.</title>
        <authorList>
            <person name="Baek S."/>
            <person name="Kim J.-H."/>
            <person name="Choi K."/>
            <person name="Kim G.-B."/>
            <person name="Cho A."/>
            <person name="Jang H."/>
            <person name="Shin C.-H."/>
            <person name="Yu H.-J."/>
            <person name="Mun J.-H."/>
        </authorList>
    </citation>
    <scope>NUCLEOTIDE SEQUENCE [LARGE SCALE GENOMIC DNA]</scope>
    <source>
        <strain evidence="3">cv. Jeju island</strain>
        <tissue evidence="2">Leaf</tissue>
    </source>
</reference>
<sequence length="213" mass="23344">MPQGCCFRRYSLLNAACLPLPTLGDNRSEVSVTYSPHRVRRQLGLDQGVPNDPNHGDPSPLHRVFWSNRDIPGSVRPPFLAGKRRIGGFSPGYQAYWNRCLASMHEFQSSPCDRLTPTTARLAGLVSEEKAIPLSVKRNLPFISKSGDIVGEFSKAKQRPRTQSPCSSGKRAAPASGKQKQEETPSAKKAQVAGKPRRFIPKVASSGPPELKK</sequence>
<dbReference type="EMBL" id="PJQY01002690">
    <property type="protein sequence ID" value="PQP91548.1"/>
    <property type="molecule type" value="Genomic_DNA"/>
</dbReference>
<gene>
    <name evidence="2" type="ORF">Pyn_07605</name>
</gene>
<proteinExistence type="predicted"/>
<evidence type="ECO:0000313" key="2">
    <source>
        <dbReference type="EMBL" id="PQP91548.1"/>
    </source>
</evidence>
<dbReference type="Proteomes" id="UP000250321">
    <property type="component" value="Unassembled WGS sequence"/>
</dbReference>
<name>A0A314XHY1_PRUYE</name>
<protein>
    <submittedName>
        <fullName evidence="2">Uncharacterized protein</fullName>
    </submittedName>
</protein>
<feature type="region of interest" description="Disordered" evidence="1">
    <location>
        <begin position="153"/>
        <end position="213"/>
    </location>
</feature>
<comment type="caution">
    <text evidence="2">The sequence shown here is derived from an EMBL/GenBank/DDBJ whole genome shotgun (WGS) entry which is preliminary data.</text>
</comment>
<evidence type="ECO:0000256" key="1">
    <source>
        <dbReference type="SAM" id="MobiDB-lite"/>
    </source>
</evidence>
<evidence type="ECO:0000313" key="3">
    <source>
        <dbReference type="Proteomes" id="UP000250321"/>
    </source>
</evidence>
<organism evidence="2 3">
    <name type="scientific">Prunus yedoensis var. nudiflora</name>
    <dbReference type="NCBI Taxonomy" id="2094558"/>
    <lineage>
        <taxon>Eukaryota</taxon>
        <taxon>Viridiplantae</taxon>
        <taxon>Streptophyta</taxon>
        <taxon>Embryophyta</taxon>
        <taxon>Tracheophyta</taxon>
        <taxon>Spermatophyta</taxon>
        <taxon>Magnoliopsida</taxon>
        <taxon>eudicotyledons</taxon>
        <taxon>Gunneridae</taxon>
        <taxon>Pentapetalae</taxon>
        <taxon>rosids</taxon>
        <taxon>fabids</taxon>
        <taxon>Rosales</taxon>
        <taxon>Rosaceae</taxon>
        <taxon>Amygdaloideae</taxon>
        <taxon>Amygdaleae</taxon>
        <taxon>Prunus</taxon>
    </lineage>
</organism>